<proteinExistence type="predicted"/>
<reference evidence="1 2" key="2">
    <citation type="submission" date="2016-08" db="EMBL/GenBank/DDBJ databases">
        <title>Pervasive Adenine N6-methylation of Active Genes in Fungi.</title>
        <authorList>
            <consortium name="DOE Joint Genome Institute"/>
            <person name="Mondo S.J."/>
            <person name="Dannebaum R.O."/>
            <person name="Kuo R.C."/>
            <person name="Labutti K."/>
            <person name="Haridas S."/>
            <person name="Kuo A."/>
            <person name="Salamov A."/>
            <person name="Ahrendt S.R."/>
            <person name="Lipzen A."/>
            <person name="Sullivan W."/>
            <person name="Andreopoulos W.B."/>
            <person name="Clum A."/>
            <person name="Lindquist E."/>
            <person name="Daum C."/>
            <person name="Ramamoorthy G.K."/>
            <person name="Gryganskyi A."/>
            <person name="Culley D."/>
            <person name="Magnuson J.K."/>
            <person name="James T.Y."/>
            <person name="O'Malley M.A."/>
            <person name="Stajich J.E."/>
            <person name="Spatafora J.W."/>
            <person name="Visel A."/>
            <person name="Grigoriev I.V."/>
        </authorList>
    </citation>
    <scope>NUCLEOTIDE SEQUENCE [LARGE SCALE GENOMIC DNA]</scope>
    <source>
        <strain evidence="1 2">S4</strain>
    </source>
</reference>
<dbReference type="STRING" id="1754192.A0A1Y1WJ49"/>
<evidence type="ECO:0000313" key="2">
    <source>
        <dbReference type="Proteomes" id="UP000193944"/>
    </source>
</evidence>
<accession>A0A1Y1WJ49</accession>
<comment type="caution">
    <text evidence="1">The sequence shown here is derived from an EMBL/GenBank/DDBJ whole genome shotgun (WGS) entry which is preliminary data.</text>
</comment>
<dbReference type="Proteomes" id="UP000193944">
    <property type="component" value="Unassembled WGS sequence"/>
</dbReference>
<dbReference type="AlphaFoldDB" id="A0A1Y1WJ49"/>
<reference evidence="1 2" key="1">
    <citation type="submission" date="2016-08" db="EMBL/GenBank/DDBJ databases">
        <title>A Parts List for Fungal Cellulosomes Revealed by Comparative Genomics.</title>
        <authorList>
            <consortium name="DOE Joint Genome Institute"/>
            <person name="Haitjema C.H."/>
            <person name="Gilmore S.P."/>
            <person name="Henske J.K."/>
            <person name="Solomon K.V."/>
            <person name="De Groot R."/>
            <person name="Kuo A."/>
            <person name="Mondo S.J."/>
            <person name="Salamov A.A."/>
            <person name="Labutti K."/>
            <person name="Zhao Z."/>
            <person name="Chiniquy J."/>
            <person name="Barry K."/>
            <person name="Brewer H.M."/>
            <person name="Purvine S.O."/>
            <person name="Wright A.T."/>
            <person name="Boxma B."/>
            <person name="Van Alen T."/>
            <person name="Hackstein J.H."/>
            <person name="Baker S.E."/>
            <person name="Grigoriev I.V."/>
            <person name="O'Malley M.A."/>
        </authorList>
    </citation>
    <scope>NUCLEOTIDE SEQUENCE [LARGE SCALE GENOMIC DNA]</scope>
    <source>
        <strain evidence="1 2">S4</strain>
    </source>
</reference>
<gene>
    <name evidence="1" type="ORF">BCR32DRAFT_249898</name>
</gene>
<protein>
    <submittedName>
        <fullName evidence="1">Uncharacterized protein</fullName>
    </submittedName>
</protein>
<evidence type="ECO:0000313" key="1">
    <source>
        <dbReference type="EMBL" id="ORX73502.1"/>
    </source>
</evidence>
<keyword evidence="2" id="KW-1185">Reference proteome</keyword>
<sequence>MKIFILKPGMPIIPTSDDIIKELMLPNNLDKTELRNNLNKILKGFKIYQDLITEEKEVYKDEFNKYKNNFENICQSVKNEILSYETKHKAIGETLISKYMFYFKSIKKFINILLNQY</sequence>
<name>A0A1Y1WJ49_9FUNG</name>
<organism evidence="1 2">
    <name type="scientific">Anaeromyces robustus</name>
    <dbReference type="NCBI Taxonomy" id="1754192"/>
    <lineage>
        <taxon>Eukaryota</taxon>
        <taxon>Fungi</taxon>
        <taxon>Fungi incertae sedis</taxon>
        <taxon>Chytridiomycota</taxon>
        <taxon>Chytridiomycota incertae sedis</taxon>
        <taxon>Neocallimastigomycetes</taxon>
        <taxon>Neocallimastigales</taxon>
        <taxon>Neocallimastigaceae</taxon>
        <taxon>Anaeromyces</taxon>
    </lineage>
</organism>
<dbReference type="EMBL" id="MCFG01000384">
    <property type="protein sequence ID" value="ORX73502.1"/>
    <property type="molecule type" value="Genomic_DNA"/>
</dbReference>